<feature type="domain" description="NADP-dependent oxidoreductase" evidence="8">
    <location>
        <begin position="15"/>
        <end position="257"/>
    </location>
</feature>
<evidence type="ECO:0000256" key="6">
    <source>
        <dbReference type="PIRSR" id="PIRSR000097-2"/>
    </source>
</evidence>
<dbReference type="Gene3D" id="3.20.20.100">
    <property type="entry name" value="NADP-dependent oxidoreductase domain"/>
    <property type="match status" value="1"/>
</dbReference>
<feature type="site" description="Lowers pKa of active site Tyr" evidence="7">
    <location>
        <position position="73"/>
    </location>
</feature>
<proteinExistence type="inferred from homology"/>
<dbReference type="EMBL" id="SPKJ01000078">
    <property type="protein sequence ID" value="MYZ49516.1"/>
    <property type="molecule type" value="Genomic_DNA"/>
</dbReference>
<evidence type="ECO:0000256" key="3">
    <source>
        <dbReference type="ARBA" id="ARBA00023002"/>
    </source>
</evidence>
<dbReference type="PROSITE" id="PS00798">
    <property type="entry name" value="ALDOKETO_REDUCTASE_1"/>
    <property type="match status" value="1"/>
</dbReference>
<dbReference type="FunFam" id="3.20.20.100:FF:000002">
    <property type="entry name" value="2,5-diketo-D-gluconic acid reductase A"/>
    <property type="match status" value="1"/>
</dbReference>
<evidence type="ECO:0000313" key="10">
    <source>
        <dbReference type="Proteomes" id="UP000773614"/>
    </source>
</evidence>
<sequence length="276" mass="29678">MTDTVSANGAEIPVIGLGTWQLRGEVATRCVAAALDIGYRHIDTATMYDNEAAVGEGIRGHSVPREEVFVTTKVWPTDAAEGALQRSAEASLGRLGLDRIDLLLIHWPNREVSIAEQVGALCDAKRRGYARHVGVANFPPGMLRQALAAATEPLVCNQVEHHPLLDQTRLLEACRAAGMALVSYSPLGKGTLVSDPVIGEIAAAKERTPAQVILRWHLQQPMNAAIPRSSKPARLAENFAVFDFALTPAEMARISGLARPDGRMVRLGGAEPDWNA</sequence>
<dbReference type="RefSeq" id="WP_161141857.1">
    <property type="nucleotide sequence ID" value="NZ_SPKJ01000078.1"/>
</dbReference>
<comment type="catalytic activity">
    <reaction evidence="4">
        <text>hydroxyacetone + NADP(+) = methylglyoxal + NADPH + H(+)</text>
        <dbReference type="Rhea" id="RHEA:27986"/>
        <dbReference type="ChEBI" id="CHEBI:15378"/>
        <dbReference type="ChEBI" id="CHEBI:17158"/>
        <dbReference type="ChEBI" id="CHEBI:27957"/>
        <dbReference type="ChEBI" id="CHEBI:57783"/>
        <dbReference type="ChEBI" id="CHEBI:58349"/>
    </reaction>
</comment>
<dbReference type="Pfam" id="PF00248">
    <property type="entry name" value="Aldo_ket_red"/>
    <property type="match status" value="1"/>
</dbReference>
<gene>
    <name evidence="9" type="ORF">E4O86_17540</name>
</gene>
<dbReference type="InterPro" id="IPR036812">
    <property type="entry name" value="NAD(P)_OxRdtase_dom_sf"/>
</dbReference>
<evidence type="ECO:0000256" key="1">
    <source>
        <dbReference type="ARBA" id="ARBA00007905"/>
    </source>
</evidence>
<evidence type="ECO:0000313" key="9">
    <source>
        <dbReference type="EMBL" id="MYZ49516.1"/>
    </source>
</evidence>
<organism evidence="9 10">
    <name type="scientific">Propylenella binzhouense</name>
    <dbReference type="NCBI Taxonomy" id="2555902"/>
    <lineage>
        <taxon>Bacteria</taxon>
        <taxon>Pseudomonadati</taxon>
        <taxon>Pseudomonadota</taxon>
        <taxon>Alphaproteobacteria</taxon>
        <taxon>Hyphomicrobiales</taxon>
        <taxon>Propylenellaceae</taxon>
        <taxon>Propylenella</taxon>
    </lineage>
</organism>
<accession>A0A964T6M4</accession>
<evidence type="ECO:0000256" key="4">
    <source>
        <dbReference type="ARBA" id="ARBA00049445"/>
    </source>
</evidence>
<evidence type="ECO:0000256" key="5">
    <source>
        <dbReference type="PIRSR" id="PIRSR000097-1"/>
    </source>
</evidence>
<dbReference type="InterPro" id="IPR020471">
    <property type="entry name" value="AKR"/>
</dbReference>
<dbReference type="PIRSF" id="PIRSF000097">
    <property type="entry name" value="AKR"/>
    <property type="match status" value="1"/>
</dbReference>
<dbReference type="GO" id="GO:1990002">
    <property type="term" value="F:methylglyoxal reductase (NADPH) (acetol producing) activity"/>
    <property type="evidence" value="ECO:0007669"/>
    <property type="project" value="TreeGrafter"/>
</dbReference>
<comment type="caution">
    <text evidence="9">The sequence shown here is derived from an EMBL/GenBank/DDBJ whole genome shotgun (WGS) entry which is preliminary data.</text>
</comment>
<feature type="binding site" evidence="6">
    <location>
        <position position="106"/>
    </location>
    <ligand>
        <name>substrate</name>
    </ligand>
</feature>
<keyword evidence="10" id="KW-1185">Reference proteome</keyword>
<evidence type="ECO:0000256" key="7">
    <source>
        <dbReference type="PIRSR" id="PIRSR000097-3"/>
    </source>
</evidence>
<dbReference type="SUPFAM" id="SSF51430">
    <property type="entry name" value="NAD(P)-linked oxidoreductase"/>
    <property type="match status" value="1"/>
</dbReference>
<dbReference type="PANTHER" id="PTHR43827">
    <property type="entry name" value="2,5-DIKETO-D-GLUCONIC ACID REDUCTASE"/>
    <property type="match status" value="1"/>
</dbReference>
<reference evidence="9" key="1">
    <citation type="submission" date="2019-03" db="EMBL/GenBank/DDBJ databases">
        <title>Afifella sp. nov., isolated from activated sludge.</title>
        <authorList>
            <person name="Li Q."/>
            <person name="Liu Y."/>
        </authorList>
    </citation>
    <scope>NUCLEOTIDE SEQUENCE</scope>
    <source>
        <strain evidence="9">L72</strain>
    </source>
</reference>
<dbReference type="Proteomes" id="UP000773614">
    <property type="component" value="Unassembled WGS sequence"/>
</dbReference>
<feature type="active site" description="Proton donor" evidence="5">
    <location>
        <position position="48"/>
    </location>
</feature>
<evidence type="ECO:0000256" key="2">
    <source>
        <dbReference type="ARBA" id="ARBA00022857"/>
    </source>
</evidence>
<dbReference type="AlphaFoldDB" id="A0A964T6M4"/>
<dbReference type="PRINTS" id="PR00069">
    <property type="entry name" value="ALDKETRDTASE"/>
</dbReference>
<evidence type="ECO:0000259" key="8">
    <source>
        <dbReference type="Pfam" id="PF00248"/>
    </source>
</evidence>
<dbReference type="GO" id="GO:0051596">
    <property type="term" value="P:methylglyoxal catabolic process"/>
    <property type="evidence" value="ECO:0007669"/>
    <property type="project" value="TreeGrafter"/>
</dbReference>
<dbReference type="InterPro" id="IPR018170">
    <property type="entry name" value="Aldo/ket_reductase_CS"/>
</dbReference>
<comment type="similarity">
    <text evidence="1">Belongs to the aldo/keto reductase family.</text>
</comment>
<protein>
    <submittedName>
        <fullName evidence="9">Aldo/keto reductase</fullName>
    </submittedName>
</protein>
<name>A0A964T6M4_9HYPH</name>
<keyword evidence="2" id="KW-0521">NADP</keyword>
<dbReference type="OrthoDB" id="9804790at2"/>
<dbReference type="PROSITE" id="PS00063">
    <property type="entry name" value="ALDOKETO_REDUCTASE_3"/>
    <property type="match status" value="1"/>
</dbReference>
<keyword evidence="3" id="KW-0560">Oxidoreductase</keyword>
<dbReference type="PANTHER" id="PTHR43827:SF3">
    <property type="entry name" value="NADP-DEPENDENT OXIDOREDUCTASE DOMAIN-CONTAINING PROTEIN"/>
    <property type="match status" value="1"/>
</dbReference>
<dbReference type="InterPro" id="IPR023210">
    <property type="entry name" value="NADP_OxRdtase_dom"/>
</dbReference>
<dbReference type="CDD" id="cd19140">
    <property type="entry name" value="AKR_AKR3F3"/>
    <property type="match status" value="1"/>
</dbReference>